<keyword evidence="4 8" id="KW-0812">Transmembrane</keyword>
<protein>
    <submittedName>
        <fullName evidence="10">Magnesium transporter</fullName>
    </submittedName>
</protein>
<gene>
    <name evidence="10" type="ORF">ACFQEU_02095</name>
</gene>
<evidence type="ECO:0000256" key="2">
    <source>
        <dbReference type="ARBA" id="ARBA00009749"/>
    </source>
</evidence>
<feature type="transmembrane region" description="Helical" evidence="8">
    <location>
        <begin position="76"/>
        <end position="97"/>
    </location>
</feature>
<keyword evidence="5" id="KW-0460">Magnesium</keyword>
<evidence type="ECO:0000256" key="4">
    <source>
        <dbReference type="ARBA" id="ARBA00022692"/>
    </source>
</evidence>
<comment type="caution">
    <text evidence="10">The sequence shown here is derived from an EMBL/GenBank/DDBJ whole genome shotgun (WGS) entry which is preliminary data.</text>
</comment>
<dbReference type="SUPFAM" id="SSF161093">
    <property type="entry name" value="MgtE membrane domain-like"/>
    <property type="match status" value="1"/>
</dbReference>
<name>A0ABD5S782_9EURY</name>
<evidence type="ECO:0000256" key="5">
    <source>
        <dbReference type="ARBA" id="ARBA00022842"/>
    </source>
</evidence>
<reference evidence="10 11" key="1">
    <citation type="journal article" date="2019" name="Int. J. Syst. Evol. Microbiol.">
        <title>The Global Catalogue of Microorganisms (GCM) 10K type strain sequencing project: providing services to taxonomists for standard genome sequencing and annotation.</title>
        <authorList>
            <consortium name="The Broad Institute Genomics Platform"/>
            <consortium name="The Broad Institute Genome Sequencing Center for Infectious Disease"/>
            <person name="Wu L."/>
            <person name="Ma J."/>
        </authorList>
    </citation>
    <scope>NUCLEOTIDE SEQUENCE [LARGE SCALE GENOMIC DNA]</scope>
    <source>
        <strain evidence="10 11">CGMCC 1.3239</strain>
    </source>
</reference>
<evidence type="ECO:0000256" key="6">
    <source>
        <dbReference type="ARBA" id="ARBA00022989"/>
    </source>
</evidence>
<keyword evidence="3" id="KW-0813">Transport</keyword>
<dbReference type="InterPro" id="IPR006667">
    <property type="entry name" value="SLC41_membr_dom"/>
</dbReference>
<evidence type="ECO:0000256" key="8">
    <source>
        <dbReference type="SAM" id="Phobius"/>
    </source>
</evidence>
<comment type="subcellular location">
    <subcellularLocation>
        <location evidence="1">Membrane</location>
        <topology evidence="1">Multi-pass membrane protein</topology>
    </subcellularLocation>
</comment>
<evidence type="ECO:0000256" key="1">
    <source>
        <dbReference type="ARBA" id="ARBA00004141"/>
    </source>
</evidence>
<comment type="similarity">
    <text evidence="2">Belongs to the SLC41A transporter family.</text>
</comment>
<dbReference type="GO" id="GO:0016020">
    <property type="term" value="C:membrane"/>
    <property type="evidence" value="ECO:0007669"/>
    <property type="project" value="UniProtKB-SubCell"/>
</dbReference>
<proteinExistence type="inferred from homology"/>
<keyword evidence="7 8" id="KW-0472">Membrane</keyword>
<keyword evidence="11" id="KW-1185">Reference proteome</keyword>
<dbReference type="Pfam" id="PF01769">
    <property type="entry name" value="MgtE"/>
    <property type="match status" value="1"/>
</dbReference>
<feature type="transmembrane region" description="Helical" evidence="8">
    <location>
        <begin position="104"/>
        <end position="130"/>
    </location>
</feature>
<feature type="domain" description="SLC41A/MgtE integral membrane" evidence="9">
    <location>
        <begin position="36"/>
        <end position="166"/>
    </location>
</feature>
<dbReference type="AlphaFoldDB" id="A0ABD5S782"/>
<evidence type="ECO:0000256" key="7">
    <source>
        <dbReference type="ARBA" id="ARBA00023136"/>
    </source>
</evidence>
<evidence type="ECO:0000313" key="11">
    <source>
        <dbReference type="Proteomes" id="UP001596442"/>
    </source>
</evidence>
<keyword evidence="6 8" id="KW-1133">Transmembrane helix</keyword>
<dbReference type="EMBL" id="JBHSWW010000013">
    <property type="protein sequence ID" value="MFC6752266.1"/>
    <property type="molecule type" value="Genomic_DNA"/>
</dbReference>
<dbReference type="RefSeq" id="WP_379778799.1">
    <property type="nucleotide sequence ID" value="NZ_JBHSWW010000013.1"/>
</dbReference>
<evidence type="ECO:0000256" key="3">
    <source>
        <dbReference type="ARBA" id="ARBA00022448"/>
    </source>
</evidence>
<evidence type="ECO:0000313" key="10">
    <source>
        <dbReference type="EMBL" id="MFC6752266.1"/>
    </source>
</evidence>
<evidence type="ECO:0000259" key="9">
    <source>
        <dbReference type="Pfam" id="PF01769"/>
    </source>
</evidence>
<dbReference type="Gene3D" id="1.10.357.20">
    <property type="entry name" value="SLC41 divalent cation transporters, integral membrane domain"/>
    <property type="match status" value="1"/>
</dbReference>
<organism evidence="10 11">
    <name type="scientific">Halorubrum tibetense</name>
    <dbReference type="NCBI Taxonomy" id="175631"/>
    <lineage>
        <taxon>Archaea</taxon>
        <taxon>Methanobacteriati</taxon>
        <taxon>Methanobacteriota</taxon>
        <taxon>Stenosarchaea group</taxon>
        <taxon>Halobacteria</taxon>
        <taxon>Halobacteriales</taxon>
        <taxon>Haloferacaceae</taxon>
        <taxon>Halorubrum</taxon>
    </lineage>
</organism>
<feature type="transmembrane region" description="Helical" evidence="8">
    <location>
        <begin position="150"/>
        <end position="170"/>
    </location>
</feature>
<accession>A0ABD5S782</accession>
<sequence>MVPLLAALSVLQLVSGSVLEGFEETLLQYPALLVLVPVQIGTAGNLASIMCSRLTTQLYLGTYEPSLSNPGVRANVGAVFALAGTVFGVVGVAAWAIGLALGGALALGSVLLISLVSGMLLAVLVVVASVVSVEASYRIGLNPDDTTIPVVTNVCDVLGVLILFGVVTVVV</sequence>
<dbReference type="InterPro" id="IPR036739">
    <property type="entry name" value="SLC41_membr_dom_sf"/>
</dbReference>
<dbReference type="Proteomes" id="UP001596442">
    <property type="component" value="Unassembled WGS sequence"/>
</dbReference>